<comment type="caution">
    <text evidence="7">The sequence shown here is derived from an EMBL/GenBank/DDBJ whole genome shotgun (WGS) entry which is preliminary data.</text>
</comment>
<gene>
    <name evidence="7" type="ORF">EIY87_38800</name>
</gene>
<dbReference type="OrthoDB" id="151222at2"/>
<dbReference type="Pfam" id="PF07690">
    <property type="entry name" value="MFS_1"/>
    <property type="match status" value="1"/>
</dbReference>
<evidence type="ECO:0000256" key="1">
    <source>
        <dbReference type="ARBA" id="ARBA00004651"/>
    </source>
</evidence>
<evidence type="ECO:0000256" key="2">
    <source>
        <dbReference type="ARBA" id="ARBA00022692"/>
    </source>
</evidence>
<feature type="transmembrane region" description="Helical" evidence="5">
    <location>
        <begin position="267"/>
        <end position="289"/>
    </location>
</feature>
<keyword evidence="2 5" id="KW-0812">Transmembrane</keyword>
<feature type="transmembrane region" description="Helical" evidence="5">
    <location>
        <begin position="329"/>
        <end position="347"/>
    </location>
</feature>
<feature type="transmembrane region" description="Helical" evidence="5">
    <location>
        <begin position="199"/>
        <end position="219"/>
    </location>
</feature>
<feature type="transmembrane region" description="Helical" evidence="5">
    <location>
        <begin position="295"/>
        <end position="317"/>
    </location>
</feature>
<dbReference type="InterPro" id="IPR011701">
    <property type="entry name" value="MFS"/>
</dbReference>
<evidence type="ECO:0000256" key="5">
    <source>
        <dbReference type="SAM" id="Phobius"/>
    </source>
</evidence>
<dbReference type="PANTHER" id="PTHR23514">
    <property type="entry name" value="BYPASS OF STOP CODON PROTEIN 6"/>
    <property type="match status" value="1"/>
</dbReference>
<feature type="domain" description="Major facilitator superfamily (MFS) profile" evidence="6">
    <location>
        <begin position="3"/>
        <end position="382"/>
    </location>
</feature>
<dbReference type="Proteomes" id="UP000267081">
    <property type="component" value="Unassembled WGS sequence"/>
</dbReference>
<reference evidence="7 8" key="1">
    <citation type="submission" date="2018-12" db="EMBL/GenBank/DDBJ databases">
        <title>Amycolatopsis eburnea sp. nov. actinomycete associate with arbuscular mycorrhiza fungal spore.</title>
        <authorList>
            <person name="Lumyong S."/>
            <person name="Chaiya L."/>
        </authorList>
    </citation>
    <scope>NUCLEOTIDE SEQUENCE [LARGE SCALE GENOMIC DNA]</scope>
    <source>
        <strain evidence="7 8">GLM-1</strain>
    </source>
</reference>
<dbReference type="PANTHER" id="PTHR23514:SF13">
    <property type="entry name" value="INNER MEMBRANE PROTEIN YBJJ"/>
    <property type="match status" value="1"/>
</dbReference>
<keyword evidence="4 5" id="KW-0472">Membrane</keyword>
<evidence type="ECO:0000313" key="8">
    <source>
        <dbReference type="Proteomes" id="UP000267081"/>
    </source>
</evidence>
<dbReference type="RefSeq" id="WP_125314890.1">
    <property type="nucleotide sequence ID" value="NZ_RSEC01000060.1"/>
</dbReference>
<dbReference type="InterPro" id="IPR020846">
    <property type="entry name" value="MFS_dom"/>
</dbReference>
<protein>
    <submittedName>
        <fullName evidence="7">MFS transporter</fullName>
    </submittedName>
</protein>
<keyword evidence="3 5" id="KW-1133">Transmembrane helix</keyword>
<dbReference type="Gene3D" id="1.20.1250.20">
    <property type="entry name" value="MFS general substrate transporter like domains"/>
    <property type="match status" value="2"/>
</dbReference>
<feature type="transmembrane region" description="Helical" evidence="5">
    <location>
        <begin position="129"/>
        <end position="153"/>
    </location>
</feature>
<comment type="subcellular location">
    <subcellularLocation>
        <location evidence="1">Cell membrane</location>
        <topology evidence="1">Multi-pass membrane protein</topology>
    </subcellularLocation>
</comment>
<dbReference type="CDD" id="cd17393">
    <property type="entry name" value="MFS_MosC_like"/>
    <property type="match status" value="1"/>
</dbReference>
<feature type="transmembrane region" description="Helical" evidence="5">
    <location>
        <begin position="159"/>
        <end position="178"/>
    </location>
</feature>
<organism evidence="7 8">
    <name type="scientific">Amycolatopsis eburnea</name>
    <dbReference type="NCBI Taxonomy" id="2267691"/>
    <lineage>
        <taxon>Bacteria</taxon>
        <taxon>Bacillati</taxon>
        <taxon>Actinomycetota</taxon>
        <taxon>Actinomycetes</taxon>
        <taxon>Pseudonocardiales</taxon>
        <taxon>Pseudonocardiaceae</taxon>
        <taxon>Amycolatopsis</taxon>
    </lineage>
</organism>
<evidence type="ECO:0000259" key="6">
    <source>
        <dbReference type="PROSITE" id="PS50850"/>
    </source>
</evidence>
<dbReference type="InterPro" id="IPR036259">
    <property type="entry name" value="MFS_trans_sf"/>
</dbReference>
<dbReference type="GO" id="GO:0005886">
    <property type="term" value="C:plasma membrane"/>
    <property type="evidence" value="ECO:0007669"/>
    <property type="project" value="UniProtKB-SubCell"/>
</dbReference>
<dbReference type="GO" id="GO:0022857">
    <property type="term" value="F:transmembrane transporter activity"/>
    <property type="evidence" value="ECO:0007669"/>
    <property type="project" value="InterPro"/>
</dbReference>
<feature type="transmembrane region" description="Helical" evidence="5">
    <location>
        <begin position="68"/>
        <end position="87"/>
    </location>
</feature>
<dbReference type="SUPFAM" id="SSF103473">
    <property type="entry name" value="MFS general substrate transporter"/>
    <property type="match status" value="1"/>
</dbReference>
<evidence type="ECO:0000256" key="4">
    <source>
        <dbReference type="ARBA" id="ARBA00023136"/>
    </source>
</evidence>
<sequence>MRDRIAVFTVFALNGLAIGSWATRTPALAAQVHASPGVFGLALLGASVGMLVAASAAGRVVERFGARAVVAGSTGLAAVALVLIGFAPGVPLLAGALFVVGASVGMLDVAMNVAAVAVERRTGRALMPVFHAGFSVGALAGSLAAGLAAGHGWSPARHLTTAAVFAVVVLLPVLRAVPGSRPEHAAAVVTGHRAPIRRPVLWLLAAVALCSAVAEGAAADWSALLMTAERGAGPGAAALAFAGFQLVMALTRLVGPWVHRRFGPTRTLVAGAALATAGFLATATIPVAAVAYVGFALAGAGLAASFPLALSLAGDAGKRGDGTGGEREIGFVSALAYTGFLAGPPIIGGIAQAVGYGAAFLFVGLVAALILPSAVAARRSRRREEARAGVSRAASGRG</sequence>
<evidence type="ECO:0000256" key="3">
    <source>
        <dbReference type="ARBA" id="ARBA00022989"/>
    </source>
</evidence>
<evidence type="ECO:0000313" key="7">
    <source>
        <dbReference type="EMBL" id="RSD10747.1"/>
    </source>
</evidence>
<keyword evidence="8" id="KW-1185">Reference proteome</keyword>
<dbReference type="PROSITE" id="PS50850">
    <property type="entry name" value="MFS"/>
    <property type="match status" value="1"/>
</dbReference>
<feature type="transmembrane region" description="Helical" evidence="5">
    <location>
        <begin position="353"/>
        <end position="377"/>
    </location>
</feature>
<dbReference type="AlphaFoldDB" id="A0A3R9DYP0"/>
<name>A0A3R9DYP0_9PSEU</name>
<feature type="transmembrane region" description="Helical" evidence="5">
    <location>
        <begin position="39"/>
        <end position="61"/>
    </location>
</feature>
<dbReference type="EMBL" id="RSEC01000060">
    <property type="protein sequence ID" value="RSD10747.1"/>
    <property type="molecule type" value="Genomic_DNA"/>
</dbReference>
<feature type="transmembrane region" description="Helical" evidence="5">
    <location>
        <begin position="93"/>
        <end position="117"/>
    </location>
</feature>
<proteinExistence type="predicted"/>
<feature type="transmembrane region" description="Helical" evidence="5">
    <location>
        <begin position="231"/>
        <end position="255"/>
    </location>
</feature>
<accession>A0A3R9DYP0</accession>
<dbReference type="InterPro" id="IPR051788">
    <property type="entry name" value="MFS_Transporter"/>
</dbReference>